<protein>
    <submittedName>
        <fullName evidence="2">Uncharacterized protein</fullName>
    </submittedName>
</protein>
<name>A0AAW2VDE4_9LAMI</name>
<reference evidence="2" key="2">
    <citation type="journal article" date="2024" name="Plant">
        <title>Genomic evolution and insights into agronomic trait innovations of Sesamum species.</title>
        <authorList>
            <person name="Miao H."/>
            <person name="Wang L."/>
            <person name="Qu L."/>
            <person name="Liu H."/>
            <person name="Sun Y."/>
            <person name="Le M."/>
            <person name="Wang Q."/>
            <person name="Wei S."/>
            <person name="Zheng Y."/>
            <person name="Lin W."/>
            <person name="Duan Y."/>
            <person name="Cao H."/>
            <person name="Xiong S."/>
            <person name="Wang X."/>
            <person name="Wei L."/>
            <person name="Li C."/>
            <person name="Ma Q."/>
            <person name="Ju M."/>
            <person name="Zhao R."/>
            <person name="Li G."/>
            <person name="Mu C."/>
            <person name="Tian Q."/>
            <person name="Mei H."/>
            <person name="Zhang T."/>
            <person name="Gao T."/>
            <person name="Zhang H."/>
        </authorList>
    </citation>
    <scope>NUCLEOTIDE SEQUENCE</scope>
    <source>
        <strain evidence="2">KEN1</strain>
    </source>
</reference>
<comment type="caution">
    <text evidence="2">The sequence shown here is derived from an EMBL/GenBank/DDBJ whole genome shotgun (WGS) entry which is preliminary data.</text>
</comment>
<evidence type="ECO:0000313" key="2">
    <source>
        <dbReference type="EMBL" id="KAL0427437.1"/>
    </source>
</evidence>
<sequence>MRSSRQCLELNQQHHRSDYTRVQLKVLPRAGDTLNRARTTPESNSRQCVELNLQSGHLGSRQSVVHRASGEEALPRPHCCAPPSSNSRQ</sequence>
<dbReference type="AlphaFoldDB" id="A0AAW2VDE4"/>
<gene>
    <name evidence="2" type="ORF">Slati_2918500</name>
</gene>
<proteinExistence type="predicted"/>
<dbReference type="EMBL" id="JACGWN010000010">
    <property type="protein sequence ID" value="KAL0427437.1"/>
    <property type="molecule type" value="Genomic_DNA"/>
</dbReference>
<organism evidence="2">
    <name type="scientific">Sesamum latifolium</name>
    <dbReference type="NCBI Taxonomy" id="2727402"/>
    <lineage>
        <taxon>Eukaryota</taxon>
        <taxon>Viridiplantae</taxon>
        <taxon>Streptophyta</taxon>
        <taxon>Embryophyta</taxon>
        <taxon>Tracheophyta</taxon>
        <taxon>Spermatophyta</taxon>
        <taxon>Magnoliopsida</taxon>
        <taxon>eudicotyledons</taxon>
        <taxon>Gunneridae</taxon>
        <taxon>Pentapetalae</taxon>
        <taxon>asterids</taxon>
        <taxon>lamiids</taxon>
        <taxon>Lamiales</taxon>
        <taxon>Pedaliaceae</taxon>
        <taxon>Sesamum</taxon>
    </lineage>
</organism>
<reference evidence="2" key="1">
    <citation type="submission" date="2020-06" db="EMBL/GenBank/DDBJ databases">
        <authorList>
            <person name="Li T."/>
            <person name="Hu X."/>
            <person name="Zhang T."/>
            <person name="Song X."/>
            <person name="Zhang H."/>
            <person name="Dai N."/>
            <person name="Sheng W."/>
            <person name="Hou X."/>
            <person name="Wei L."/>
        </authorList>
    </citation>
    <scope>NUCLEOTIDE SEQUENCE</scope>
    <source>
        <strain evidence="2">KEN1</strain>
        <tissue evidence="2">Leaf</tissue>
    </source>
</reference>
<evidence type="ECO:0000256" key="1">
    <source>
        <dbReference type="SAM" id="MobiDB-lite"/>
    </source>
</evidence>
<feature type="region of interest" description="Disordered" evidence="1">
    <location>
        <begin position="55"/>
        <end position="89"/>
    </location>
</feature>
<accession>A0AAW2VDE4</accession>